<evidence type="ECO:0000259" key="4">
    <source>
        <dbReference type="SMART" id="SM00861"/>
    </source>
</evidence>
<dbReference type="EMBL" id="PKQE01000004">
    <property type="protein sequence ID" value="PLC41128.1"/>
    <property type="molecule type" value="Genomic_DNA"/>
</dbReference>
<dbReference type="InterPro" id="IPR029061">
    <property type="entry name" value="THDP-binding"/>
</dbReference>
<evidence type="ECO:0000256" key="1">
    <source>
        <dbReference type="ARBA" id="ARBA00001964"/>
    </source>
</evidence>
<dbReference type="Gene3D" id="3.40.50.920">
    <property type="match status" value="1"/>
</dbReference>
<accession>A0A2N4TN49</accession>
<reference evidence="5 6" key="1">
    <citation type="submission" date="2017-12" db="EMBL/GenBank/DDBJ databases">
        <title>Draft genome sequence of Ralstonia pickettii 52.</title>
        <authorList>
            <person name="Zheng B."/>
        </authorList>
    </citation>
    <scope>NUCLEOTIDE SEQUENCE [LARGE SCALE GENOMIC DNA]</scope>
    <source>
        <strain evidence="5 6">52</strain>
    </source>
</reference>
<dbReference type="PANTHER" id="PTHR43257">
    <property type="entry name" value="PYRUVATE DEHYDROGENASE E1 COMPONENT BETA SUBUNIT"/>
    <property type="match status" value="1"/>
</dbReference>
<dbReference type="InterPro" id="IPR033248">
    <property type="entry name" value="Transketolase_C"/>
</dbReference>
<evidence type="ECO:0000256" key="3">
    <source>
        <dbReference type="ARBA" id="ARBA00023052"/>
    </source>
</evidence>
<dbReference type="Proteomes" id="UP000234456">
    <property type="component" value="Unassembled WGS sequence"/>
</dbReference>
<dbReference type="OrthoDB" id="9780894at2"/>
<keyword evidence="2" id="KW-0560">Oxidoreductase</keyword>
<comment type="caution">
    <text evidence="5">The sequence shown here is derived from an EMBL/GenBank/DDBJ whole genome shotgun (WGS) entry which is preliminary data.</text>
</comment>
<gene>
    <name evidence="5" type="ORF">C0Q88_16075</name>
</gene>
<proteinExistence type="predicted"/>
<dbReference type="RefSeq" id="WP_102066447.1">
    <property type="nucleotide sequence ID" value="NZ_PKQE01000004.1"/>
</dbReference>
<feature type="domain" description="Transketolase-like pyrimidine-binding" evidence="4">
    <location>
        <begin position="14"/>
        <end position="189"/>
    </location>
</feature>
<dbReference type="AlphaFoldDB" id="A0A2N4TN49"/>
<name>A0A2N4TN49_RALPI</name>
<dbReference type="CDD" id="cd07036">
    <property type="entry name" value="TPP_PYR_E1-PDHc-beta_like"/>
    <property type="match status" value="1"/>
</dbReference>
<dbReference type="Pfam" id="PF02779">
    <property type="entry name" value="Transket_pyr"/>
    <property type="match status" value="1"/>
</dbReference>
<evidence type="ECO:0000256" key="2">
    <source>
        <dbReference type="ARBA" id="ARBA00023002"/>
    </source>
</evidence>
<protein>
    <submittedName>
        <fullName evidence="5">Alpha-ketoacid dehydrogenase subunit beta</fullName>
    </submittedName>
</protein>
<dbReference type="InterPro" id="IPR005475">
    <property type="entry name" value="Transketolase-like_Pyr-bd"/>
</dbReference>
<dbReference type="Pfam" id="PF02780">
    <property type="entry name" value="Transketolase_C"/>
    <property type="match status" value="1"/>
</dbReference>
<dbReference type="FunFam" id="3.40.50.920:FF:000001">
    <property type="entry name" value="Pyruvate dehydrogenase E1 beta subunit"/>
    <property type="match status" value="1"/>
</dbReference>
<dbReference type="NCBIfam" id="NF006667">
    <property type="entry name" value="PRK09212.1"/>
    <property type="match status" value="1"/>
</dbReference>
<organism evidence="5 6">
    <name type="scientific">Ralstonia pickettii</name>
    <name type="common">Burkholderia pickettii</name>
    <dbReference type="NCBI Taxonomy" id="329"/>
    <lineage>
        <taxon>Bacteria</taxon>
        <taxon>Pseudomonadati</taxon>
        <taxon>Pseudomonadota</taxon>
        <taxon>Betaproteobacteria</taxon>
        <taxon>Burkholderiales</taxon>
        <taxon>Burkholderiaceae</taxon>
        <taxon>Ralstonia</taxon>
    </lineage>
</organism>
<evidence type="ECO:0000313" key="6">
    <source>
        <dbReference type="Proteomes" id="UP000234456"/>
    </source>
</evidence>
<dbReference type="FunFam" id="3.40.50.970:FF:000001">
    <property type="entry name" value="Pyruvate dehydrogenase E1 beta subunit"/>
    <property type="match status" value="1"/>
</dbReference>
<dbReference type="PANTHER" id="PTHR43257:SF2">
    <property type="entry name" value="PYRUVATE DEHYDROGENASE E1 COMPONENT SUBUNIT BETA"/>
    <property type="match status" value="1"/>
</dbReference>
<evidence type="ECO:0000313" key="5">
    <source>
        <dbReference type="EMBL" id="PLC41128.1"/>
    </source>
</evidence>
<sequence length="357" mass="38499">MQASQGAAQGARTLTMAQAISEAIGQEMERDPRVFVMGEDIGKYGGIFSATTGLLDRFGPDRIMDTPISETAFIGAALGAAAEGLRPIAELMFVDFFGVCFDQIYNHLAKNTYMSGGRVALPAVITTGIGGGYNDAAQHSQCLYASFAHMPGMKVVVPSNAYDAKGLMTQAIRDDNPVIFCYHKGIMGLSWMSYFEGSTNAVPEEAYTIPFGQARVAREGRDVTIVTLSQMVQKSLLAAEQLAAEGIDVEVIDLRTIVPLDRQAVLRSVAKTGRLLVADEDYLSFGLSGEIAAIVAENLDTVALRAPVRRLAVPDVPIPYSRPLEQFVIPQVDSIVTQVRALVQHQPAFHSLKREAA</sequence>
<dbReference type="InterPro" id="IPR009014">
    <property type="entry name" value="Transketo_C/PFOR_II"/>
</dbReference>
<dbReference type="SUPFAM" id="SSF52922">
    <property type="entry name" value="TK C-terminal domain-like"/>
    <property type="match status" value="1"/>
</dbReference>
<dbReference type="GO" id="GO:0016491">
    <property type="term" value="F:oxidoreductase activity"/>
    <property type="evidence" value="ECO:0007669"/>
    <property type="project" value="UniProtKB-KW"/>
</dbReference>
<dbReference type="SMART" id="SM00861">
    <property type="entry name" value="Transket_pyr"/>
    <property type="match status" value="1"/>
</dbReference>
<comment type="cofactor">
    <cofactor evidence="1">
        <name>thiamine diphosphate</name>
        <dbReference type="ChEBI" id="CHEBI:58937"/>
    </cofactor>
</comment>
<dbReference type="Gene3D" id="3.40.50.970">
    <property type="match status" value="1"/>
</dbReference>
<dbReference type="SUPFAM" id="SSF52518">
    <property type="entry name" value="Thiamin diphosphate-binding fold (THDP-binding)"/>
    <property type="match status" value="1"/>
</dbReference>
<keyword evidence="3" id="KW-0786">Thiamine pyrophosphate</keyword>